<protein>
    <submittedName>
        <fullName evidence="1">Uncharacterized protein</fullName>
    </submittedName>
</protein>
<evidence type="ECO:0000313" key="2">
    <source>
        <dbReference type="Proteomes" id="UP001234989"/>
    </source>
</evidence>
<keyword evidence="2" id="KW-1185">Reference proteome</keyword>
<accession>A0AAF0Q2U9</accession>
<gene>
    <name evidence="1" type="ORF">MTR67_005809</name>
</gene>
<reference evidence="1" key="1">
    <citation type="submission" date="2023-08" db="EMBL/GenBank/DDBJ databases">
        <title>A de novo genome assembly of Solanum verrucosum Schlechtendal, a Mexican diploid species geographically isolated from the other diploid A-genome species in potato relatives.</title>
        <authorList>
            <person name="Hosaka K."/>
        </authorList>
    </citation>
    <scope>NUCLEOTIDE SEQUENCE</scope>
    <source>
        <tissue evidence="1">Young leaves</tissue>
    </source>
</reference>
<organism evidence="1 2">
    <name type="scientific">Solanum verrucosum</name>
    <dbReference type="NCBI Taxonomy" id="315347"/>
    <lineage>
        <taxon>Eukaryota</taxon>
        <taxon>Viridiplantae</taxon>
        <taxon>Streptophyta</taxon>
        <taxon>Embryophyta</taxon>
        <taxon>Tracheophyta</taxon>
        <taxon>Spermatophyta</taxon>
        <taxon>Magnoliopsida</taxon>
        <taxon>eudicotyledons</taxon>
        <taxon>Gunneridae</taxon>
        <taxon>Pentapetalae</taxon>
        <taxon>asterids</taxon>
        <taxon>lamiids</taxon>
        <taxon>Solanales</taxon>
        <taxon>Solanaceae</taxon>
        <taxon>Solanoideae</taxon>
        <taxon>Solaneae</taxon>
        <taxon>Solanum</taxon>
    </lineage>
</organism>
<evidence type="ECO:0000313" key="1">
    <source>
        <dbReference type="EMBL" id="WMV12424.1"/>
    </source>
</evidence>
<proteinExistence type="predicted"/>
<dbReference type="EMBL" id="CP133612">
    <property type="protein sequence ID" value="WMV12424.1"/>
    <property type="molecule type" value="Genomic_DNA"/>
</dbReference>
<dbReference type="Proteomes" id="UP001234989">
    <property type="component" value="Chromosome 1"/>
</dbReference>
<name>A0AAF0Q2U9_SOLVR</name>
<sequence length="76" mass="9029">MICHNGVFCILIYCHGFIECVYYMKELIRVEYLVGVQVICRSLPLRRLHSTQGNLMLRMELAQLRCQNIRVHFDQV</sequence>
<dbReference type="AlphaFoldDB" id="A0AAF0Q2U9"/>